<sequence length="131" mass="14179">MVVSLLSNHFYSRVFRGCSDDLVRLTVHRTRNSIGKCNLRSGHETHSTNTPQPTLPRPDFSCIFLHIKPAEGSSGAMGGLSYACNLPVQKAGCVMARQLDRQLDAKRGGTEAAEDSRPEDQGLKTSLPGPG</sequence>
<feature type="compositionally biased region" description="Basic and acidic residues" evidence="1">
    <location>
        <begin position="104"/>
        <end position="122"/>
    </location>
</feature>
<organism evidence="2">
    <name type="scientific">Drosophila melanogaster</name>
    <name type="common">Fruit fly</name>
    <dbReference type="NCBI Taxonomy" id="7227"/>
    <lineage>
        <taxon>Eukaryota</taxon>
        <taxon>Metazoa</taxon>
        <taxon>Ecdysozoa</taxon>
        <taxon>Arthropoda</taxon>
        <taxon>Hexapoda</taxon>
        <taxon>Insecta</taxon>
        <taxon>Pterygota</taxon>
        <taxon>Neoptera</taxon>
        <taxon>Endopterygota</taxon>
        <taxon>Diptera</taxon>
        <taxon>Brachycera</taxon>
        <taxon>Muscomorpha</taxon>
        <taxon>Ephydroidea</taxon>
        <taxon>Drosophilidae</taxon>
        <taxon>Drosophila</taxon>
        <taxon>Sophophora</taxon>
    </lineage>
</organism>
<evidence type="ECO:0000256" key="1">
    <source>
        <dbReference type="SAM" id="MobiDB-lite"/>
    </source>
</evidence>
<name>Q6IK23_DROME</name>
<gene>
    <name evidence="2" type="ORF">HDC13498</name>
</gene>
<reference evidence="2" key="1">
    <citation type="journal article" date="2003" name="Genome Biol.">
        <title>An integrated gene annotation and transcriptional profiling approach towards the full gene content of the Drosophila genome.</title>
        <authorList>
            <person name="Hild M."/>
            <person name="Beckmann B."/>
            <person name="Haas S.A."/>
            <person name="Koch B."/>
            <person name="Solovyev V."/>
            <person name="Busold C."/>
            <person name="Fellenberg K."/>
            <person name="Boutros M."/>
            <person name="Vingron M."/>
            <person name="Sauer F."/>
            <person name="Hoheisel J.D."/>
            <person name="Paro R."/>
        </authorList>
    </citation>
    <scope>NUCLEOTIDE SEQUENCE</scope>
</reference>
<feature type="region of interest" description="Disordered" evidence="1">
    <location>
        <begin position="104"/>
        <end position="131"/>
    </location>
</feature>
<dbReference type="EMBL" id="BK002543">
    <property type="protein sequence ID" value="DAA04049.1"/>
    <property type="molecule type" value="Genomic_DNA"/>
</dbReference>
<accession>Q6IK23</accession>
<protein>
    <submittedName>
        <fullName evidence="2">HDC13498</fullName>
    </submittedName>
</protein>
<dbReference type="AlphaFoldDB" id="Q6IK23"/>
<evidence type="ECO:0000313" key="2">
    <source>
        <dbReference type="EMBL" id="DAA04049.1"/>
    </source>
</evidence>
<proteinExistence type="predicted"/>